<name>A0AA86QX17_9EUKA</name>
<dbReference type="EMBL" id="CAXDID020000059">
    <property type="protein sequence ID" value="CAL6009497.1"/>
    <property type="molecule type" value="Genomic_DNA"/>
</dbReference>
<reference evidence="2 3" key="2">
    <citation type="submission" date="2024-07" db="EMBL/GenBank/DDBJ databases">
        <authorList>
            <person name="Akdeniz Z."/>
        </authorList>
    </citation>
    <scope>NUCLEOTIDE SEQUENCE [LARGE SCALE GENOMIC DNA]</scope>
</reference>
<evidence type="ECO:0000313" key="2">
    <source>
        <dbReference type="EMBL" id="CAL6009497.1"/>
    </source>
</evidence>
<organism evidence="1">
    <name type="scientific">Hexamita inflata</name>
    <dbReference type="NCBI Taxonomy" id="28002"/>
    <lineage>
        <taxon>Eukaryota</taxon>
        <taxon>Metamonada</taxon>
        <taxon>Diplomonadida</taxon>
        <taxon>Hexamitidae</taxon>
        <taxon>Hexamitinae</taxon>
        <taxon>Hexamita</taxon>
    </lineage>
</organism>
<protein>
    <submittedName>
        <fullName evidence="2">Hypothetical_protein</fullName>
    </submittedName>
</protein>
<proteinExistence type="predicted"/>
<dbReference type="EMBL" id="CATOUU010000998">
    <property type="protein sequence ID" value="CAI9966165.1"/>
    <property type="molecule type" value="Genomic_DNA"/>
</dbReference>
<reference evidence="1" key="1">
    <citation type="submission" date="2023-06" db="EMBL/GenBank/DDBJ databases">
        <authorList>
            <person name="Kurt Z."/>
        </authorList>
    </citation>
    <scope>NUCLEOTIDE SEQUENCE</scope>
</reference>
<sequence>MTYLTEILSTKLGPNLIIPSQFVEGWHWVFLDSISGFSGSCQTPSALPVFYLQIINSITSIKYLLNIFIYSEQQLNNFIQRQFQYIWTKQIPKHNRASQSLKRKLMKQFTNII</sequence>
<dbReference type="AlphaFoldDB" id="A0AA86QX17"/>
<dbReference type="Proteomes" id="UP001642409">
    <property type="component" value="Unassembled WGS sequence"/>
</dbReference>
<evidence type="ECO:0000313" key="3">
    <source>
        <dbReference type="Proteomes" id="UP001642409"/>
    </source>
</evidence>
<comment type="caution">
    <text evidence="1">The sequence shown here is derived from an EMBL/GenBank/DDBJ whole genome shotgun (WGS) entry which is preliminary data.</text>
</comment>
<evidence type="ECO:0000313" key="1">
    <source>
        <dbReference type="EMBL" id="CAI9966165.1"/>
    </source>
</evidence>
<accession>A0AA86QX17</accession>
<gene>
    <name evidence="2" type="ORF">HINF_LOCUS21632</name>
    <name evidence="1" type="ORF">HINF_LOCUS53810</name>
</gene>
<keyword evidence="3" id="KW-1185">Reference proteome</keyword>